<reference evidence="1 2" key="1">
    <citation type="submission" date="2020-03" db="EMBL/GenBank/DDBJ databases">
        <title>Soil Listeria distribution.</title>
        <authorList>
            <person name="Liao J."/>
            <person name="Wiedmann M."/>
        </authorList>
    </citation>
    <scope>NUCLEOTIDE SEQUENCE [LARGE SCALE GENOMIC DNA]</scope>
    <source>
        <strain evidence="1 2">FSL L7-1833</strain>
    </source>
</reference>
<dbReference type="PIRSF" id="PIRSF032908">
    <property type="entry name" value="UCP032908"/>
    <property type="match status" value="1"/>
</dbReference>
<dbReference type="GO" id="GO:0009636">
    <property type="term" value="P:response to toxic substance"/>
    <property type="evidence" value="ECO:0007669"/>
    <property type="project" value="TreeGrafter"/>
</dbReference>
<dbReference type="RefSeq" id="WP_185372422.1">
    <property type="nucleotide sequence ID" value="NZ_JAARNB010000001.1"/>
</dbReference>
<dbReference type="Proteomes" id="UP000532866">
    <property type="component" value="Unassembled WGS sequence"/>
</dbReference>
<name>A0A7X0WE71_9LIST</name>
<sequence length="368" mass="41668">MMEMLYFIGMMIIVVGLQAVTPYVIRRGESFGVMIGEEAAKDPVIRKMKRQFVQWNVVVGAAVTIVVAVILAMLNGNENGQAIVLIIAILAVCVLSFLIYIRFYRATLAWKREHLEVVADKVDIVMVDTTFHRQKLTISYIWYLIPLAVILVTIGLTVIYFSQIPSQIPMHYNFNNEVTNYAAKSYRTVMMMPVMQVVMLGLFIFINYMMTRSKQVIDNDNPTLSMKRNVMFRQIYSKFNLVMGTLLMLLFMVVQLSFIFAIPSVVIGISVAVVLVIIFGGLIFLMVRVGQGGSRLKLEDTGEVDRKPIRDDDANWKLGVFYVNRQDPALFVEKRFGVGWTINMARPAAWIMFALVIGVIVAVSVIFS</sequence>
<proteinExistence type="predicted"/>
<accession>A0A7X0WE71</accession>
<dbReference type="PANTHER" id="PTHR37810">
    <property type="entry name" value="IMMUNITY PROTEIN SDPI"/>
    <property type="match status" value="1"/>
</dbReference>
<dbReference type="InterPro" id="IPR012867">
    <property type="entry name" value="DUF1648"/>
</dbReference>
<dbReference type="Pfam" id="PF07853">
    <property type="entry name" value="DUF1648"/>
    <property type="match status" value="1"/>
</dbReference>
<dbReference type="AlphaFoldDB" id="A0A7X0WE71"/>
<dbReference type="InterPro" id="IPR043831">
    <property type="entry name" value="DUF5808"/>
</dbReference>
<dbReference type="InterPro" id="IPR014574">
    <property type="entry name" value="UCP032908"/>
</dbReference>
<dbReference type="Pfam" id="PF19124">
    <property type="entry name" value="DUF5808"/>
    <property type="match status" value="1"/>
</dbReference>
<comment type="caution">
    <text evidence="1">The sequence shown here is derived from an EMBL/GenBank/DDBJ whole genome shotgun (WGS) entry which is preliminary data.</text>
</comment>
<evidence type="ECO:0000313" key="2">
    <source>
        <dbReference type="Proteomes" id="UP000532866"/>
    </source>
</evidence>
<protein>
    <submittedName>
        <fullName evidence="1">DUF1648 domain-containing protein</fullName>
    </submittedName>
</protein>
<dbReference type="PANTHER" id="PTHR37810:SF9">
    <property type="entry name" value="MEMBRANE PROTEIN"/>
    <property type="match status" value="1"/>
</dbReference>
<dbReference type="EMBL" id="JAAROL010000001">
    <property type="protein sequence ID" value="MBC1330449.1"/>
    <property type="molecule type" value="Genomic_DNA"/>
</dbReference>
<gene>
    <name evidence="1" type="ORF">HB759_00675</name>
</gene>
<evidence type="ECO:0000313" key="1">
    <source>
        <dbReference type="EMBL" id="MBC1330449.1"/>
    </source>
</evidence>
<organism evidence="1 2">
    <name type="scientific">Listeria booriae</name>
    <dbReference type="NCBI Taxonomy" id="1552123"/>
    <lineage>
        <taxon>Bacteria</taxon>
        <taxon>Bacillati</taxon>
        <taxon>Bacillota</taxon>
        <taxon>Bacilli</taxon>
        <taxon>Bacillales</taxon>
        <taxon>Listeriaceae</taxon>
        <taxon>Listeria</taxon>
    </lineage>
</organism>